<dbReference type="InterPro" id="IPR000620">
    <property type="entry name" value="EamA_dom"/>
</dbReference>
<dbReference type="Proteomes" id="UP000245390">
    <property type="component" value="Unassembled WGS sequence"/>
</dbReference>
<feature type="transmembrane region" description="Helical" evidence="6">
    <location>
        <begin position="187"/>
        <end position="209"/>
    </location>
</feature>
<reference evidence="8 9" key="1">
    <citation type="submission" date="2018-05" db="EMBL/GenBank/DDBJ databases">
        <title>Genomic Encyclopedia of Type Strains, Phase IV (KMG-IV): sequencing the most valuable type-strain genomes for metagenomic binning, comparative biology and taxonomic classification.</title>
        <authorList>
            <person name="Goeker M."/>
        </authorList>
    </citation>
    <scope>NUCLEOTIDE SEQUENCE [LARGE SCALE GENOMIC DNA]</scope>
    <source>
        <strain evidence="8 9">DSM 103371</strain>
    </source>
</reference>
<accession>A0A316GLV1</accession>
<feature type="transmembrane region" description="Helical" evidence="6">
    <location>
        <begin position="12"/>
        <end position="35"/>
    </location>
</feature>
<dbReference type="PANTHER" id="PTHR22911">
    <property type="entry name" value="ACYL-MALONYL CONDENSING ENZYME-RELATED"/>
    <property type="match status" value="1"/>
</dbReference>
<feature type="domain" description="EamA" evidence="7">
    <location>
        <begin position="16"/>
        <end position="146"/>
    </location>
</feature>
<dbReference type="Pfam" id="PF00892">
    <property type="entry name" value="EamA"/>
    <property type="match status" value="1"/>
</dbReference>
<comment type="subcellular location">
    <subcellularLocation>
        <location evidence="1">Membrane</location>
        <topology evidence="1">Multi-pass membrane protein</topology>
    </subcellularLocation>
</comment>
<dbReference type="InterPro" id="IPR037185">
    <property type="entry name" value="EmrE-like"/>
</dbReference>
<protein>
    <submittedName>
        <fullName evidence="8">EamA-like transporter family protein</fullName>
    </submittedName>
</protein>
<feature type="transmembrane region" description="Helical" evidence="6">
    <location>
        <begin position="76"/>
        <end position="98"/>
    </location>
</feature>
<evidence type="ECO:0000256" key="3">
    <source>
        <dbReference type="ARBA" id="ARBA00022692"/>
    </source>
</evidence>
<evidence type="ECO:0000256" key="6">
    <source>
        <dbReference type="SAM" id="Phobius"/>
    </source>
</evidence>
<comment type="caution">
    <text evidence="8">The sequence shown here is derived from an EMBL/GenBank/DDBJ whole genome shotgun (WGS) entry which is preliminary data.</text>
</comment>
<feature type="transmembrane region" description="Helical" evidence="6">
    <location>
        <begin position="41"/>
        <end position="64"/>
    </location>
</feature>
<dbReference type="EMBL" id="QGGV01000006">
    <property type="protein sequence ID" value="PWK55827.1"/>
    <property type="molecule type" value="Genomic_DNA"/>
</dbReference>
<organism evidence="8 9">
    <name type="scientific">Silicimonas algicola</name>
    <dbReference type="NCBI Taxonomy" id="1826607"/>
    <lineage>
        <taxon>Bacteria</taxon>
        <taxon>Pseudomonadati</taxon>
        <taxon>Pseudomonadota</taxon>
        <taxon>Alphaproteobacteria</taxon>
        <taxon>Rhodobacterales</taxon>
        <taxon>Paracoccaceae</taxon>
    </lineage>
</organism>
<keyword evidence="5 6" id="KW-0472">Membrane</keyword>
<name>A0A316GLV1_9RHOB</name>
<dbReference type="RefSeq" id="WP_109759948.1">
    <property type="nucleotide sequence ID" value="NZ_CP034588.1"/>
</dbReference>
<feature type="transmembrane region" description="Helical" evidence="6">
    <location>
        <begin position="130"/>
        <end position="149"/>
    </location>
</feature>
<evidence type="ECO:0000256" key="5">
    <source>
        <dbReference type="ARBA" id="ARBA00023136"/>
    </source>
</evidence>
<evidence type="ECO:0000313" key="8">
    <source>
        <dbReference type="EMBL" id="PWK55827.1"/>
    </source>
</evidence>
<dbReference type="GO" id="GO:0016020">
    <property type="term" value="C:membrane"/>
    <property type="evidence" value="ECO:0007669"/>
    <property type="project" value="UniProtKB-SubCell"/>
</dbReference>
<gene>
    <name evidence="8" type="ORF">C8D95_106223</name>
</gene>
<dbReference type="OrthoDB" id="9812899at2"/>
<keyword evidence="3 6" id="KW-0812">Transmembrane</keyword>
<feature type="transmembrane region" description="Helical" evidence="6">
    <location>
        <begin position="269"/>
        <end position="286"/>
    </location>
</feature>
<dbReference type="AlphaFoldDB" id="A0A316GLV1"/>
<dbReference type="KEGG" id="salo:EF888_15820"/>
<sequence>MATGVSSDGTERAALIGVALMLCVAVLSAIDAVIVRQLSPGVHPFIIAFTRALFGCLVFLPYILAHPDILTSNFRFLHVFRAALKLLSLIAFFIAFASAPLADVTAIAFTAPIFVTIGAWFFLSEKPRALRVFAVLVGFVGVVLVIRPLQGGGISTGLAFALVGALLTAVIQLILKPMSGRDRTETLVAWNLLVTVPIAIVPAAFVWATPTAVEWMLLSIQGVLGAINMALVTRAFSLAEASLLVPIDFLRLPIVAGLAFALFGQTVPVTTWIGGSVIFAATLLMARSARNRRDREI</sequence>
<keyword evidence="9" id="KW-1185">Reference proteome</keyword>
<evidence type="ECO:0000259" key="7">
    <source>
        <dbReference type="Pfam" id="PF00892"/>
    </source>
</evidence>
<proteinExistence type="inferred from homology"/>
<feature type="transmembrane region" description="Helical" evidence="6">
    <location>
        <begin position="104"/>
        <end position="123"/>
    </location>
</feature>
<evidence type="ECO:0000313" key="9">
    <source>
        <dbReference type="Proteomes" id="UP000245390"/>
    </source>
</evidence>
<evidence type="ECO:0000256" key="1">
    <source>
        <dbReference type="ARBA" id="ARBA00004141"/>
    </source>
</evidence>
<evidence type="ECO:0000256" key="4">
    <source>
        <dbReference type="ARBA" id="ARBA00022989"/>
    </source>
</evidence>
<dbReference type="PANTHER" id="PTHR22911:SF6">
    <property type="entry name" value="SOLUTE CARRIER FAMILY 35 MEMBER G1"/>
    <property type="match status" value="1"/>
</dbReference>
<comment type="similarity">
    <text evidence="2">Belongs to the drug/metabolite transporter (DMT) superfamily. 10 TMS drug/metabolite exporter (DME) (TC 2.A.7.3) family.</text>
</comment>
<feature type="transmembrane region" description="Helical" evidence="6">
    <location>
        <begin position="155"/>
        <end position="175"/>
    </location>
</feature>
<dbReference type="SUPFAM" id="SSF103481">
    <property type="entry name" value="Multidrug resistance efflux transporter EmrE"/>
    <property type="match status" value="2"/>
</dbReference>
<keyword evidence="4 6" id="KW-1133">Transmembrane helix</keyword>
<evidence type="ECO:0000256" key="2">
    <source>
        <dbReference type="ARBA" id="ARBA00009853"/>
    </source>
</evidence>